<keyword evidence="7" id="KW-1185">Reference proteome</keyword>
<dbReference type="PANTHER" id="PTHR35529">
    <property type="entry name" value="MANGANESE EFFLUX PUMP MNTP-RELATED"/>
    <property type="match status" value="1"/>
</dbReference>
<organism evidence="6 7">
    <name type="scientific">Legionella beliardensis</name>
    <dbReference type="NCBI Taxonomy" id="91822"/>
    <lineage>
        <taxon>Bacteria</taxon>
        <taxon>Pseudomonadati</taxon>
        <taxon>Pseudomonadota</taxon>
        <taxon>Gammaproteobacteria</taxon>
        <taxon>Legionellales</taxon>
        <taxon>Legionellaceae</taxon>
        <taxon>Legionella</taxon>
    </lineage>
</organism>
<keyword evidence="4 5" id="KW-0472">Membrane</keyword>
<keyword evidence="3 5" id="KW-1133">Transmembrane helix</keyword>
<feature type="transmembrane region" description="Helical" evidence="5">
    <location>
        <begin position="6"/>
        <end position="25"/>
    </location>
</feature>
<gene>
    <name evidence="6" type="primary">yebN</name>
    <name evidence="6" type="ORF">NCTC13315_00510</name>
</gene>
<name>A0A378HYK6_9GAMM</name>
<evidence type="ECO:0000256" key="4">
    <source>
        <dbReference type="ARBA" id="ARBA00023136"/>
    </source>
</evidence>
<dbReference type="Proteomes" id="UP000254968">
    <property type="component" value="Unassembled WGS sequence"/>
</dbReference>
<dbReference type="PANTHER" id="PTHR35529:SF1">
    <property type="entry name" value="MANGANESE EFFLUX PUMP MNTP-RELATED"/>
    <property type="match status" value="1"/>
</dbReference>
<dbReference type="InterPro" id="IPR003810">
    <property type="entry name" value="Mntp/YtaF"/>
</dbReference>
<protein>
    <submittedName>
        <fullName evidence="6">Domain of uncharacterized function DUF</fullName>
    </submittedName>
</protein>
<feature type="transmembrane region" description="Helical" evidence="5">
    <location>
        <begin position="66"/>
        <end position="84"/>
    </location>
</feature>
<dbReference type="EMBL" id="UGNV01000001">
    <property type="protein sequence ID" value="STX27988.1"/>
    <property type="molecule type" value="Genomic_DNA"/>
</dbReference>
<feature type="transmembrane region" description="Helical" evidence="5">
    <location>
        <begin position="134"/>
        <end position="155"/>
    </location>
</feature>
<dbReference type="AlphaFoldDB" id="A0A378HYK6"/>
<evidence type="ECO:0000313" key="7">
    <source>
        <dbReference type="Proteomes" id="UP000254968"/>
    </source>
</evidence>
<keyword evidence="2 5" id="KW-0812">Transmembrane</keyword>
<evidence type="ECO:0000256" key="1">
    <source>
        <dbReference type="ARBA" id="ARBA00022475"/>
    </source>
</evidence>
<keyword evidence="1" id="KW-1003">Cell membrane</keyword>
<proteinExistence type="predicted"/>
<dbReference type="RefSeq" id="WP_115301771.1">
    <property type="nucleotide sequence ID" value="NZ_CAAAHO010000006.1"/>
</dbReference>
<evidence type="ECO:0000313" key="6">
    <source>
        <dbReference type="EMBL" id="STX27988.1"/>
    </source>
</evidence>
<evidence type="ECO:0000256" key="5">
    <source>
        <dbReference type="SAM" id="Phobius"/>
    </source>
</evidence>
<reference evidence="6 7" key="1">
    <citation type="submission" date="2018-06" db="EMBL/GenBank/DDBJ databases">
        <authorList>
            <consortium name="Pathogen Informatics"/>
            <person name="Doyle S."/>
        </authorList>
    </citation>
    <scope>NUCLEOTIDE SEQUENCE [LARGE SCALE GENOMIC DNA]</scope>
    <source>
        <strain evidence="6 7">NCTC13315</strain>
    </source>
</reference>
<dbReference type="OrthoDB" id="9811590at2"/>
<dbReference type="Pfam" id="PF02659">
    <property type="entry name" value="Mntp"/>
    <property type="match status" value="1"/>
</dbReference>
<feature type="transmembrane region" description="Helical" evidence="5">
    <location>
        <begin position="162"/>
        <end position="183"/>
    </location>
</feature>
<sequence>MNIIEPIIWGLVLSVDSFSAALAMGFRPHKLSDSLKFATSSGGAELIATFLGMLLGEKVIMQLGSIGQWIACLLLFGVAVRMFYEGIMEFKHGNHNKQLVKFHSFVKILIVSIATSIDALAVGVSLGVANKPLLPYLISIGGWAFISTMVGMAIAKRAPKRLSAIFSMVGALIIFILAVSMIAL</sequence>
<accession>A0A378HYK6</accession>
<evidence type="ECO:0000256" key="2">
    <source>
        <dbReference type="ARBA" id="ARBA00022692"/>
    </source>
</evidence>
<evidence type="ECO:0000256" key="3">
    <source>
        <dbReference type="ARBA" id="ARBA00022989"/>
    </source>
</evidence>
<feature type="transmembrane region" description="Helical" evidence="5">
    <location>
        <begin position="105"/>
        <end position="128"/>
    </location>
</feature>